<gene>
    <name evidence="4" type="ORF">SS37A_31090</name>
</gene>
<dbReference type="InterPro" id="IPR046342">
    <property type="entry name" value="CBS_dom_sf"/>
</dbReference>
<feature type="domain" description="CBS" evidence="3">
    <location>
        <begin position="22"/>
        <end position="77"/>
    </location>
</feature>
<dbReference type="PROSITE" id="PS51371">
    <property type="entry name" value="CBS"/>
    <property type="match status" value="2"/>
</dbReference>
<dbReference type="Pfam" id="PF00571">
    <property type="entry name" value="CBS"/>
    <property type="match status" value="2"/>
</dbReference>
<sequence length="183" mass="19899">MTGADRAILAAPEPNMRAKDIMTTDVAFVESDATMRDVARLLIEKSISAAPVLEAGKPVGMISEGDLAAANELRRKERAQWWLAQLAEGEPLDEKFLAAARSDSRCVRELMSHPVIAVAETAEVEEIARLMEAHKIKRVLVCDDGRMVGIVTRADIVRAIAAELEAPFRTPPVTEQGRVVAAD</sequence>
<dbReference type="PANTHER" id="PTHR43080">
    <property type="entry name" value="CBS DOMAIN-CONTAINING PROTEIN CBSX3, MITOCHONDRIAL"/>
    <property type="match status" value="1"/>
</dbReference>
<dbReference type="Proteomes" id="UP001317629">
    <property type="component" value="Chromosome"/>
</dbReference>
<evidence type="ECO:0000259" key="3">
    <source>
        <dbReference type="PROSITE" id="PS51371"/>
    </source>
</evidence>
<keyword evidence="1 2" id="KW-0129">CBS domain</keyword>
<organism evidence="4 5">
    <name type="scientific">Methylocystis iwaonis</name>
    <dbReference type="NCBI Taxonomy" id="2885079"/>
    <lineage>
        <taxon>Bacteria</taxon>
        <taxon>Pseudomonadati</taxon>
        <taxon>Pseudomonadota</taxon>
        <taxon>Alphaproteobacteria</taxon>
        <taxon>Hyphomicrobiales</taxon>
        <taxon>Methylocystaceae</taxon>
        <taxon>Methylocystis</taxon>
    </lineage>
</organism>
<evidence type="ECO:0000313" key="5">
    <source>
        <dbReference type="Proteomes" id="UP001317629"/>
    </source>
</evidence>
<name>A0ABM8EC52_9HYPH</name>
<dbReference type="CDD" id="cd04586">
    <property type="entry name" value="CBS_pair_BON_assoc"/>
    <property type="match status" value="1"/>
</dbReference>
<keyword evidence="5" id="KW-1185">Reference proteome</keyword>
<dbReference type="Gene3D" id="3.10.580.10">
    <property type="entry name" value="CBS-domain"/>
    <property type="match status" value="1"/>
</dbReference>
<dbReference type="InterPro" id="IPR051257">
    <property type="entry name" value="Diverse_CBS-Domain"/>
</dbReference>
<dbReference type="EMBL" id="AP027142">
    <property type="protein sequence ID" value="BDV35580.1"/>
    <property type="molecule type" value="Genomic_DNA"/>
</dbReference>
<proteinExistence type="predicted"/>
<dbReference type="InterPro" id="IPR000644">
    <property type="entry name" value="CBS_dom"/>
</dbReference>
<evidence type="ECO:0000313" key="4">
    <source>
        <dbReference type="EMBL" id="BDV35580.1"/>
    </source>
</evidence>
<feature type="domain" description="CBS" evidence="3">
    <location>
        <begin position="111"/>
        <end position="166"/>
    </location>
</feature>
<reference evidence="4 5" key="1">
    <citation type="journal article" date="2023" name="Int. J. Syst. Evol. Microbiol.">
        <title>Methylocystis iwaonis sp. nov., a type II methane-oxidizing bacterium from surface soil of a rice paddy field in Japan, and emended description of the genus Methylocystis (ex Whittenbury et al. 1970) Bowman et al. 1993.</title>
        <authorList>
            <person name="Kaise H."/>
            <person name="Sawadogo J.B."/>
            <person name="Alam M.S."/>
            <person name="Ueno C."/>
            <person name="Dianou D."/>
            <person name="Shinjo R."/>
            <person name="Asakawa S."/>
        </authorList>
    </citation>
    <scope>NUCLEOTIDE SEQUENCE [LARGE SCALE GENOMIC DNA]</scope>
    <source>
        <strain evidence="4 5">SS37A-Re</strain>
    </source>
</reference>
<dbReference type="SMART" id="SM00116">
    <property type="entry name" value="CBS"/>
    <property type="match status" value="2"/>
</dbReference>
<evidence type="ECO:0000256" key="1">
    <source>
        <dbReference type="ARBA" id="ARBA00023122"/>
    </source>
</evidence>
<evidence type="ECO:0000256" key="2">
    <source>
        <dbReference type="PROSITE-ProRule" id="PRU00703"/>
    </source>
</evidence>
<dbReference type="SUPFAM" id="SSF54631">
    <property type="entry name" value="CBS-domain pair"/>
    <property type="match status" value="1"/>
</dbReference>
<dbReference type="PANTHER" id="PTHR43080:SF2">
    <property type="entry name" value="CBS DOMAIN-CONTAINING PROTEIN"/>
    <property type="match status" value="1"/>
</dbReference>
<protein>
    <submittedName>
        <fullName evidence="4">Signal transduction protein</fullName>
    </submittedName>
</protein>
<accession>A0ABM8EC52</accession>